<reference evidence="1" key="1">
    <citation type="submission" date="2024-02" db="EMBL/GenBank/DDBJ databases">
        <authorList>
            <consortium name="ELIXIR-Norway"/>
            <consortium name="Elixir Norway"/>
        </authorList>
    </citation>
    <scope>NUCLEOTIDE SEQUENCE</scope>
</reference>
<evidence type="ECO:0000313" key="2">
    <source>
        <dbReference type="Proteomes" id="UP001497444"/>
    </source>
</evidence>
<proteinExistence type="predicted"/>
<organism evidence="1 2">
    <name type="scientific">Sphagnum jensenii</name>
    <dbReference type="NCBI Taxonomy" id="128206"/>
    <lineage>
        <taxon>Eukaryota</taxon>
        <taxon>Viridiplantae</taxon>
        <taxon>Streptophyta</taxon>
        <taxon>Embryophyta</taxon>
        <taxon>Bryophyta</taxon>
        <taxon>Sphagnophytina</taxon>
        <taxon>Sphagnopsida</taxon>
        <taxon>Sphagnales</taxon>
        <taxon>Sphagnaceae</taxon>
        <taxon>Sphagnum</taxon>
    </lineage>
</organism>
<keyword evidence="2" id="KW-1185">Reference proteome</keyword>
<protein>
    <submittedName>
        <fullName evidence="1">Uncharacterized protein</fullName>
    </submittedName>
</protein>
<accession>A0ABP0VXY9</accession>
<dbReference type="EMBL" id="OZ020106">
    <property type="protein sequence ID" value="CAK9258766.1"/>
    <property type="molecule type" value="Genomic_DNA"/>
</dbReference>
<dbReference type="Proteomes" id="UP001497444">
    <property type="component" value="Chromosome 11"/>
</dbReference>
<gene>
    <name evidence="1" type="ORF">CSSPJE1EN1_LOCUS4244</name>
</gene>
<sequence>MTSGRRGGNMMTQALTVPPSSIAMVALSGLHERQETTRRTLRCSLERSGAASHNNAAARNVAVLHVLLWRCSAISHGVASCDAVALQLVWLRHYGAARGCSATCGCNVMAL</sequence>
<evidence type="ECO:0000313" key="1">
    <source>
        <dbReference type="EMBL" id="CAK9258766.1"/>
    </source>
</evidence>
<name>A0ABP0VXY9_9BRYO</name>